<dbReference type="CDD" id="cd03801">
    <property type="entry name" value="GT4_PimA-like"/>
    <property type="match status" value="1"/>
</dbReference>
<dbReference type="EC" id="2.4.-.-" evidence="3"/>
<dbReference type="Pfam" id="PF13439">
    <property type="entry name" value="Glyco_transf_4"/>
    <property type="match status" value="1"/>
</dbReference>
<evidence type="ECO:0000259" key="1">
    <source>
        <dbReference type="Pfam" id="PF00534"/>
    </source>
</evidence>
<dbReference type="InterPro" id="IPR001296">
    <property type="entry name" value="Glyco_trans_1"/>
</dbReference>
<dbReference type="SUPFAM" id="SSF53756">
    <property type="entry name" value="UDP-Glycosyltransferase/glycogen phosphorylase"/>
    <property type="match status" value="1"/>
</dbReference>
<feature type="domain" description="Glycosyltransferase subfamily 4-like N-terminal" evidence="2">
    <location>
        <begin position="19"/>
        <end position="191"/>
    </location>
</feature>
<dbReference type="RefSeq" id="WP_298263976.1">
    <property type="nucleotide sequence ID" value="NZ_JBHTIC010000020.1"/>
</dbReference>
<dbReference type="EMBL" id="JBHTIC010000020">
    <property type="protein sequence ID" value="MFD0763089.1"/>
    <property type="molecule type" value="Genomic_DNA"/>
</dbReference>
<sequence>MRIGMILDKTYPPDPRVENEAVSLIENGHEVFLFCLKYANEKGEELIKGIQVKRYISNKFIYKSSALAYTIPVYSKLMSNKIRHFLISNKIDIVHIHDIQIAKAAFKAIKKTGLKTILDLHENRPEIMKFYPHLQKFPGRYLIAIKKWKQKEEEFIKKATKVVVVTEESKQEIINRVGVHSNKIVVVPNTVHQSYVNNATFNQEIIEKYSTQFTLLYVGDTGLRRGLSTAIESMDVLKEKIPNIKLVIVGSNSSDVFLKQQVADLEIQDYVDFEGWKNENLFPSYIKASSICISPLHRNLHHDTTYANKLFQYMSFGKPLLVSDATAQKNIVEKAASGLVHKAEDIVDFTEKVLELYHVKVLQSKLGENGKSFIENEFYWEKTSKDLIELYANLNL</sequence>
<evidence type="ECO:0000313" key="4">
    <source>
        <dbReference type="Proteomes" id="UP001597032"/>
    </source>
</evidence>
<dbReference type="Gene3D" id="3.40.50.2000">
    <property type="entry name" value="Glycogen Phosphorylase B"/>
    <property type="match status" value="2"/>
</dbReference>
<dbReference type="PANTHER" id="PTHR45947">
    <property type="entry name" value="SULFOQUINOVOSYL TRANSFERASE SQD2"/>
    <property type="match status" value="1"/>
</dbReference>
<protein>
    <submittedName>
        <fullName evidence="3">Glycosyltransferase family 4 protein</fullName>
        <ecNumber evidence="3">2.4.-.-</ecNumber>
    </submittedName>
</protein>
<dbReference type="InterPro" id="IPR050194">
    <property type="entry name" value="Glycosyltransferase_grp1"/>
</dbReference>
<dbReference type="GO" id="GO:0016757">
    <property type="term" value="F:glycosyltransferase activity"/>
    <property type="evidence" value="ECO:0007669"/>
    <property type="project" value="UniProtKB-KW"/>
</dbReference>
<dbReference type="PANTHER" id="PTHR45947:SF3">
    <property type="entry name" value="SULFOQUINOVOSYL TRANSFERASE SQD2"/>
    <property type="match status" value="1"/>
</dbReference>
<reference evidence="4" key="1">
    <citation type="journal article" date="2019" name="Int. J. Syst. Evol. Microbiol.">
        <title>The Global Catalogue of Microorganisms (GCM) 10K type strain sequencing project: providing services to taxonomists for standard genome sequencing and annotation.</title>
        <authorList>
            <consortium name="The Broad Institute Genomics Platform"/>
            <consortium name="The Broad Institute Genome Sequencing Center for Infectious Disease"/>
            <person name="Wu L."/>
            <person name="Ma J."/>
        </authorList>
    </citation>
    <scope>NUCLEOTIDE SEQUENCE [LARGE SCALE GENOMIC DNA]</scope>
    <source>
        <strain evidence="4">CCUG 60022</strain>
    </source>
</reference>
<accession>A0ABW2Z9R1</accession>
<gene>
    <name evidence="3" type="ORF">ACFQZW_13450</name>
</gene>
<keyword evidence="4" id="KW-1185">Reference proteome</keyword>
<keyword evidence="3" id="KW-0328">Glycosyltransferase</keyword>
<dbReference type="InterPro" id="IPR028098">
    <property type="entry name" value="Glyco_trans_4-like_N"/>
</dbReference>
<evidence type="ECO:0000259" key="2">
    <source>
        <dbReference type="Pfam" id="PF13439"/>
    </source>
</evidence>
<evidence type="ECO:0000313" key="3">
    <source>
        <dbReference type="EMBL" id="MFD0763089.1"/>
    </source>
</evidence>
<keyword evidence="3" id="KW-0808">Transferase</keyword>
<proteinExistence type="predicted"/>
<feature type="domain" description="Glycosyl transferase family 1" evidence="1">
    <location>
        <begin position="202"/>
        <end position="372"/>
    </location>
</feature>
<name>A0ABW2Z9R1_9FLAO</name>
<dbReference type="Pfam" id="PF00534">
    <property type="entry name" value="Glycos_transf_1"/>
    <property type="match status" value="1"/>
</dbReference>
<organism evidence="3 4">
    <name type="scientific">Lutibacter aestuarii</name>
    <dbReference type="NCBI Taxonomy" id="861111"/>
    <lineage>
        <taxon>Bacteria</taxon>
        <taxon>Pseudomonadati</taxon>
        <taxon>Bacteroidota</taxon>
        <taxon>Flavobacteriia</taxon>
        <taxon>Flavobacteriales</taxon>
        <taxon>Flavobacteriaceae</taxon>
        <taxon>Lutibacter</taxon>
    </lineage>
</organism>
<dbReference type="Proteomes" id="UP001597032">
    <property type="component" value="Unassembled WGS sequence"/>
</dbReference>
<comment type="caution">
    <text evidence="3">The sequence shown here is derived from an EMBL/GenBank/DDBJ whole genome shotgun (WGS) entry which is preliminary data.</text>
</comment>